<dbReference type="SUPFAM" id="SSF55418">
    <property type="entry name" value="eIF4e-like"/>
    <property type="match status" value="1"/>
</dbReference>
<evidence type="ECO:0000256" key="1">
    <source>
        <dbReference type="ARBA" id="ARBA00009860"/>
    </source>
</evidence>
<dbReference type="OrthoDB" id="590761at2759"/>
<organism evidence="7 8">
    <name type="scientific">Tritrichomonas foetus</name>
    <dbReference type="NCBI Taxonomy" id="1144522"/>
    <lineage>
        <taxon>Eukaryota</taxon>
        <taxon>Metamonada</taxon>
        <taxon>Parabasalia</taxon>
        <taxon>Tritrichomonadida</taxon>
        <taxon>Tritrichomonadidae</taxon>
        <taxon>Tritrichomonas</taxon>
    </lineage>
</organism>
<evidence type="ECO:0000256" key="5">
    <source>
        <dbReference type="ARBA" id="ARBA00022917"/>
    </source>
</evidence>
<dbReference type="GO" id="GO:0000340">
    <property type="term" value="F:RNA 7-methylguanosine cap binding"/>
    <property type="evidence" value="ECO:0007669"/>
    <property type="project" value="TreeGrafter"/>
</dbReference>
<comment type="caution">
    <text evidence="7">The sequence shown here is derived from an EMBL/GenBank/DDBJ whole genome shotgun (WGS) entry which is preliminary data.</text>
</comment>
<dbReference type="EMBL" id="MLAK01000776">
    <property type="protein sequence ID" value="OHT04932.1"/>
    <property type="molecule type" value="Genomic_DNA"/>
</dbReference>
<protein>
    <submittedName>
        <fullName evidence="7">Eukaryotic initiation factor 4E family protein</fullName>
    </submittedName>
</protein>
<keyword evidence="8" id="KW-1185">Reference proteome</keyword>
<dbReference type="GO" id="GO:0006417">
    <property type="term" value="P:regulation of translation"/>
    <property type="evidence" value="ECO:0007669"/>
    <property type="project" value="UniProtKB-KW"/>
</dbReference>
<evidence type="ECO:0000256" key="2">
    <source>
        <dbReference type="ARBA" id="ARBA00022540"/>
    </source>
</evidence>
<reference evidence="7" key="1">
    <citation type="submission" date="2016-10" db="EMBL/GenBank/DDBJ databases">
        <authorList>
            <person name="Benchimol M."/>
            <person name="Almeida L.G."/>
            <person name="Vasconcelos A.T."/>
            <person name="Perreira-Neves A."/>
            <person name="Rosa I.A."/>
            <person name="Tasca T."/>
            <person name="Bogo M.R."/>
            <person name="de Souza W."/>
        </authorList>
    </citation>
    <scope>NUCLEOTIDE SEQUENCE [LARGE SCALE GENOMIC DNA]</scope>
    <source>
        <strain evidence="7">K</strain>
    </source>
</reference>
<dbReference type="Pfam" id="PF01652">
    <property type="entry name" value="IF4E"/>
    <property type="match status" value="1"/>
</dbReference>
<dbReference type="GO" id="GO:0016281">
    <property type="term" value="C:eukaryotic translation initiation factor 4F complex"/>
    <property type="evidence" value="ECO:0007669"/>
    <property type="project" value="TreeGrafter"/>
</dbReference>
<evidence type="ECO:0000313" key="7">
    <source>
        <dbReference type="EMBL" id="OHT04932.1"/>
    </source>
</evidence>
<evidence type="ECO:0000256" key="3">
    <source>
        <dbReference type="ARBA" id="ARBA00022845"/>
    </source>
</evidence>
<proteinExistence type="inferred from homology"/>
<evidence type="ECO:0000256" key="4">
    <source>
        <dbReference type="ARBA" id="ARBA00022884"/>
    </source>
</evidence>
<dbReference type="AlphaFoldDB" id="A0A1J4K5D5"/>
<comment type="similarity">
    <text evidence="1 6">Belongs to the eukaryotic initiation factor 4E family.</text>
</comment>
<evidence type="ECO:0000313" key="8">
    <source>
        <dbReference type="Proteomes" id="UP000179807"/>
    </source>
</evidence>
<name>A0A1J4K5D5_9EUKA</name>
<dbReference type="RefSeq" id="XP_068358068.1">
    <property type="nucleotide sequence ID" value="XM_068505588.1"/>
</dbReference>
<dbReference type="GO" id="GO:0003743">
    <property type="term" value="F:translation initiation factor activity"/>
    <property type="evidence" value="ECO:0007669"/>
    <property type="project" value="UniProtKB-KW"/>
</dbReference>
<dbReference type="Proteomes" id="UP000179807">
    <property type="component" value="Unassembled WGS sequence"/>
</dbReference>
<gene>
    <name evidence="7" type="ORF">TRFO_27493</name>
</gene>
<dbReference type="Gene3D" id="3.30.760.10">
    <property type="entry name" value="RNA Cap, Translation Initiation Factor Eif4e"/>
    <property type="match status" value="1"/>
</dbReference>
<sequence>MSGKVQQATDGKLFRTWSLWYLIPDRYSMKDSDWNDFLHTISTFDTIEDMWAALNCLEKSAQLPKGCRYYIFKRGVRPVWEDKANNGGFEISIEHPTAKAKRQKITDRWIDLVLSVLGESMPHSELVNGVEFTVRATTFKVSVWTSPCSQNDANAIKTHLSHVVNWKSPIKQTVIQAVSESK</sequence>
<accession>A0A1J4K5D5</accession>
<keyword evidence="3" id="KW-0810">Translation regulation</keyword>
<keyword evidence="4 6" id="KW-0694">RNA-binding</keyword>
<dbReference type="PANTHER" id="PTHR11960:SF8">
    <property type="entry name" value="EUKARYOTIC TRANSLATION INITIATION FACTOR 4E1-RELATED"/>
    <property type="match status" value="1"/>
</dbReference>
<dbReference type="InterPro" id="IPR001040">
    <property type="entry name" value="TIF_eIF_4E"/>
</dbReference>
<dbReference type="VEuPathDB" id="TrichDB:TRFO_27493"/>
<keyword evidence="5 6" id="KW-0648">Protein biosynthesis</keyword>
<dbReference type="InterPro" id="IPR023398">
    <property type="entry name" value="TIF_eIF4e-like"/>
</dbReference>
<dbReference type="PANTHER" id="PTHR11960">
    <property type="entry name" value="EUKARYOTIC TRANSLATION INITIATION FACTOR 4E RELATED"/>
    <property type="match status" value="1"/>
</dbReference>
<evidence type="ECO:0000256" key="6">
    <source>
        <dbReference type="RuleBase" id="RU004374"/>
    </source>
</evidence>
<dbReference type="GeneID" id="94840292"/>
<keyword evidence="2 6" id="KW-0396">Initiation factor</keyword>